<protein>
    <submittedName>
        <fullName evidence="8">ABC transporter permease</fullName>
    </submittedName>
</protein>
<dbReference type="PANTHER" id="PTHR30294">
    <property type="entry name" value="MEMBRANE COMPONENT OF ABC TRANSPORTER YHHJ-RELATED"/>
    <property type="match status" value="1"/>
</dbReference>
<dbReference type="InterPro" id="IPR051449">
    <property type="entry name" value="ABC-2_transporter_component"/>
</dbReference>
<dbReference type="Gene3D" id="3.40.1710.10">
    <property type="entry name" value="abc type-2 transporter like domain"/>
    <property type="match status" value="1"/>
</dbReference>
<dbReference type="EMBL" id="JAXOFX010000004">
    <property type="protein sequence ID" value="MDZ5471937.1"/>
    <property type="molecule type" value="Genomic_DNA"/>
</dbReference>
<dbReference type="InterPro" id="IPR013525">
    <property type="entry name" value="ABC2_TM"/>
</dbReference>
<keyword evidence="9" id="KW-1185">Reference proteome</keyword>
<proteinExistence type="predicted"/>
<evidence type="ECO:0000256" key="6">
    <source>
        <dbReference type="SAM" id="Phobius"/>
    </source>
</evidence>
<feature type="transmembrane region" description="Helical" evidence="6">
    <location>
        <begin position="319"/>
        <end position="343"/>
    </location>
</feature>
<evidence type="ECO:0000313" key="9">
    <source>
        <dbReference type="Proteomes" id="UP001290455"/>
    </source>
</evidence>
<evidence type="ECO:0000256" key="4">
    <source>
        <dbReference type="ARBA" id="ARBA00022989"/>
    </source>
</evidence>
<feature type="transmembrane region" description="Helical" evidence="6">
    <location>
        <begin position="363"/>
        <end position="388"/>
    </location>
</feature>
<comment type="subcellular location">
    <subcellularLocation>
        <location evidence="1">Cell membrane</location>
        <topology evidence="1">Multi-pass membrane protein</topology>
    </subcellularLocation>
</comment>
<organism evidence="8 9">
    <name type="scientific">Robertmurraya mangrovi</name>
    <dbReference type="NCBI Taxonomy" id="3098077"/>
    <lineage>
        <taxon>Bacteria</taxon>
        <taxon>Bacillati</taxon>
        <taxon>Bacillota</taxon>
        <taxon>Bacilli</taxon>
        <taxon>Bacillales</taxon>
        <taxon>Bacillaceae</taxon>
        <taxon>Robertmurraya</taxon>
    </lineage>
</organism>
<keyword evidence="3 6" id="KW-0812">Transmembrane</keyword>
<evidence type="ECO:0000256" key="3">
    <source>
        <dbReference type="ARBA" id="ARBA00022692"/>
    </source>
</evidence>
<evidence type="ECO:0000256" key="5">
    <source>
        <dbReference type="ARBA" id="ARBA00023136"/>
    </source>
</evidence>
<dbReference type="Pfam" id="PF12698">
    <property type="entry name" value="ABC2_membrane_3"/>
    <property type="match status" value="1"/>
</dbReference>
<dbReference type="PANTHER" id="PTHR30294:SF29">
    <property type="entry name" value="MULTIDRUG ABC TRANSPORTER PERMEASE YBHS-RELATED"/>
    <property type="match status" value="1"/>
</dbReference>
<dbReference type="RefSeq" id="WP_322446225.1">
    <property type="nucleotide sequence ID" value="NZ_JAXOFX010000004.1"/>
</dbReference>
<evidence type="ECO:0000256" key="2">
    <source>
        <dbReference type="ARBA" id="ARBA00022475"/>
    </source>
</evidence>
<sequence>MEQLINFTFFQLRSLLYSWKATLILIITPLLMITGIGMIILQIVEKDNFIERFKIAIVDNDQTMETRYVTEQLLNSEHLTKVTEVLRVDEKTARTLIKANEIAAIIILPQGFSKDIKKGINTPVKVIGNAQRPLQSELVKHLMESAAKFTSAAQSGINTIYHFLYEDQVTSKELSSLVKKSIISFSLHVIGRGAIYEIIEKNSLFQQDNLQYYILSFYLLLLMIWSFGIFVLLKKNTNHSLRMRLLSRGHTELIEKFSTLLTVVSTLIIFEILICIPLLFTFESEIIDFKFIVFTLFTVFMFVTFFLMIETLLKGEKAYLIIGLCFIIVGTIAGGHILPTVYFPTWLEKIGQLTINYWLLKLFITQSYIVVIKVLGLLPLLFLFTIYIKLQLDKRRC</sequence>
<keyword evidence="2" id="KW-1003">Cell membrane</keyword>
<feature type="transmembrane region" description="Helical" evidence="6">
    <location>
        <begin position="23"/>
        <end position="44"/>
    </location>
</feature>
<feature type="transmembrane region" description="Helical" evidence="6">
    <location>
        <begin position="286"/>
        <end position="307"/>
    </location>
</feature>
<keyword evidence="4 6" id="KW-1133">Transmembrane helix</keyword>
<keyword evidence="5 6" id="KW-0472">Membrane</keyword>
<name>A0ABU5IXV6_9BACI</name>
<feature type="transmembrane region" description="Helical" evidence="6">
    <location>
        <begin position="211"/>
        <end position="233"/>
    </location>
</feature>
<dbReference type="Proteomes" id="UP001290455">
    <property type="component" value="Unassembled WGS sequence"/>
</dbReference>
<accession>A0ABU5IXV6</accession>
<evidence type="ECO:0000259" key="7">
    <source>
        <dbReference type="Pfam" id="PF12698"/>
    </source>
</evidence>
<evidence type="ECO:0000313" key="8">
    <source>
        <dbReference type="EMBL" id="MDZ5471937.1"/>
    </source>
</evidence>
<gene>
    <name evidence="8" type="ORF">SM124_09275</name>
</gene>
<evidence type="ECO:0000256" key="1">
    <source>
        <dbReference type="ARBA" id="ARBA00004651"/>
    </source>
</evidence>
<comment type="caution">
    <text evidence="8">The sequence shown here is derived from an EMBL/GenBank/DDBJ whole genome shotgun (WGS) entry which is preliminary data.</text>
</comment>
<feature type="domain" description="ABC-2 type transporter transmembrane" evidence="7">
    <location>
        <begin position="20"/>
        <end position="384"/>
    </location>
</feature>
<feature type="transmembrane region" description="Helical" evidence="6">
    <location>
        <begin position="253"/>
        <end position="280"/>
    </location>
</feature>
<reference evidence="8 9" key="1">
    <citation type="submission" date="2023-11" db="EMBL/GenBank/DDBJ databases">
        <title>Bacillus jintuensis, isolated from a mudflat on the Beibu Gulf coast.</title>
        <authorList>
            <person name="Li M."/>
        </authorList>
    </citation>
    <scope>NUCLEOTIDE SEQUENCE [LARGE SCALE GENOMIC DNA]</scope>
    <source>
        <strain evidence="8 9">31A1R</strain>
    </source>
</reference>